<protein>
    <submittedName>
        <fullName evidence="2">Uncharacterized protein</fullName>
    </submittedName>
</protein>
<dbReference type="EMBL" id="CP029543">
    <property type="protein sequence ID" value="AWV47907.1"/>
    <property type="molecule type" value="Genomic_DNA"/>
</dbReference>
<evidence type="ECO:0000313" key="2">
    <source>
        <dbReference type="EMBL" id="AWV47907.1"/>
    </source>
</evidence>
<sequence length="87" mass="9231">MVYRTYRIIGREVFAVVNKQLAVVKMPRWSSMTQGSAVSGGLSARATSDRPTRNRQSSITILIAPPVGSAVGGSDRGTQPGTSSYTS</sequence>
<name>A0AAD0KSJ1_MYCLR</name>
<evidence type="ECO:0000256" key="1">
    <source>
        <dbReference type="SAM" id="MobiDB-lite"/>
    </source>
</evidence>
<feature type="compositionally biased region" description="Polar residues" evidence="1">
    <location>
        <begin position="76"/>
        <end position="87"/>
    </location>
</feature>
<evidence type="ECO:0000313" key="3">
    <source>
        <dbReference type="Proteomes" id="UP000249682"/>
    </source>
</evidence>
<reference evidence="2 3" key="1">
    <citation type="submission" date="2018-05" db="EMBL/GenBank/DDBJ databases">
        <title>Evolution of small genomes with special reference to Mycobacterium leprae.</title>
        <authorList>
            <person name="Mohanty P.S."/>
            <person name="Bansal A.K."/>
            <person name="Gupta U.D."/>
            <person name="Naaz F."/>
            <person name="Dwivedi V.D."/>
            <person name="Singh H."/>
            <person name="Gupta G."/>
            <person name="Sharma S."/>
            <person name="Arora M."/>
        </authorList>
    </citation>
    <scope>NUCLEOTIDE SEQUENCE [LARGE SCALE GENOMIC DNA]</scope>
    <source>
        <strain evidence="2 3">MRHRU-235-G</strain>
    </source>
</reference>
<dbReference type="Proteomes" id="UP000249682">
    <property type="component" value="Chromosome"/>
</dbReference>
<accession>A0AAD0KSJ1</accession>
<dbReference type="AlphaFoldDB" id="A0AAD0KSJ1"/>
<feature type="region of interest" description="Disordered" evidence="1">
    <location>
        <begin position="33"/>
        <end position="87"/>
    </location>
</feature>
<gene>
    <name evidence="2" type="ORF">DIJ64_07015</name>
</gene>
<proteinExistence type="predicted"/>
<organism evidence="2 3">
    <name type="scientific">Mycobacterium leprae</name>
    <dbReference type="NCBI Taxonomy" id="1769"/>
    <lineage>
        <taxon>Bacteria</taxon>
        <taxon>Bacillati</taxon>
        <taxon>Actinomycetota</taxon>
        <taxon>Actinomycetes</taxon>
        <taxon>Mycobacteriales</taxon>
        <taxon>Mycobacteriaceae</taxon>
        <taxon>Mycobacterium</taxon>
    </lineage>
</organism>